<dbReference type="Proteomes" id="UP000016462">
    <property type="component" value="Unassembled WGS sequence"/>
</dbReference>
<organism evidence="2 3">
    <name type="scientific">Agrococcus pavilionensis RW1</name>
    <dbReference type="NCBI Taxonomy" id="1330458"/>
    <lineage>
        <taxon>Bacteria</taxon>
        <taxon>Bacillati</taxon>
        <taxon>Actinomycetota</taxon>
        <taxon>Actinomycetes</taxon>
        <taxon>Micrococcales</taxon>
        <taxon>Microbacteriaceae</taxon>
        <taxon>Agrococcus</taxon>
    </lineage>
</organism>
<protein>
    <submittedName>
        <fullName evidence="2">Uncharacterized protein</fullName>
    </submittedName>
</protein>
<feature type="region of interest" description="Disordered" evidence="1">
    <location>
        <begin position="52"/>
        <end position="107"/>
    </location>
</feature>
<feature type="region of interest" description="Disordered" evidence="1">
    <location>
        <begin position="1"/>
        <end position="26"/>
    </location>
</feature>
<keyword evidence="3" id="KW-1185">Reference proteome</keyword>
<comment type="caution">
    <text evidence="2">The sequence shown here is derived from an EMBL/GenBank/DDBJ whole genome shotgun (WGS) entry which is preliminary data.</text>
</comment>
<dbReference type="EMBL" id="ASHR01000019">
    <property type="protein sequence ID" value="ERG64528.1"/>
    <property type="molecule type" value="Genomic_DNA"/>
</dbReference>
<proteinExistence type="predicted"/>
<feature type="compositionally biased region" description="Low complexity" evidence="1">
    <location>
        <begin position="8"/>
        <end position="26"/>
    </location>
</feature>
<evidence type="ECO:0000256" key="1">
    <source>
        <dbReference type="SAM" id="MobiDB-lite"/>
    </source>
</evidence>
<accession>U1LBM3</accession>
<dbReference type="AlphaFoldDB" id="U1LBM3"/>
<feature type="compositionally biased region" description="Polar residues" evidence="1">
    <location>
        <begin position="61"/>
        <end position="85"/>
    </location>
</feature>
<evidence type="ECO:0000313" key="2">
    <source>
        <dbReference type="EMBL" id="ERG64528.1"/>
    </source>
</evidence>
<evidence type="ECO:0000313" key="3">
    <source>
        <dbReference type="Proteomes" id="UP000016462"/>
    </source>
</evidence>
<reference evidence="2 3" key="1">
    <citation type="journal article" date="2013" name="Genome Announc.">
        <title>First draft genome sequence from a member of the genus agrococcus, isolated from modern microbialites.</title>
        <authorList>
            <person name="White R.A.III."/>
            <person name="Grassa C.J."/>
            <person name="Suttle C.A."/>
        </authorList>
    </citation>
    <scope>NUCLEOTIDE SEQUENCE [LARGE SCALE GENOMIC DNA]</scope>
    <source>
        <strain evidence="2 3">RW1</strain>
    </source>
</reference>
<name>U1LBM3_9MICO</name>
<gene>
    <name evidence="2" type="ORF">L332_08715</name>
</gene>
<sequence>MATDAPVRRAAASHASAAPRAAPSTFAATSRRLGSLDGMSACASSAAADSTSASAMPCQRLRNSSARSAPSGTKSTTFAPASIQPSPKAGIPAAARTPSPIARTNSL</sequence>